<dbReference type="RefSeq" id="XP_056581401.1">
    <property type="nucleotide sequence ID" value="XM_056725151.1"/>
</dbReference>
<dbReference type="AlphaFoldDB" id="A0A9W9VDE8"/>
<reference evidence="1" key="2">
    <citation type="journal article" date="2023" name="IMA Fungus">
        <title>Comparative genomic study of the Penicillium genus elucidates a diverse pangenome and 15 lateral gene transfer events.</title>
        <authorList>
            <person name="Petersen C."/>
            <person name="Sorensen T."/>
            <person name="Nielsen M.R."/>
            <person name="Sondergaard T.E."/>
            <person name="Sorensen J.L."/>
            <person name="Fitzpatrick D.A."/>
            <person name="Frisvad J.C."/>
            <person name="Nielsen K.L."/>
        </authorList>
    </citation>
    <scope>NUCLEOTIDE SEQUENCE</scope>
    <source>
        <strain evidence="1">IBT 3081</strain>
    </source>
</reference>
<accession>A0A9W9VDE8</accession>
<evidence type="ECO:0000313" key="1">
    <source>
        <dbReference type="EMBL" id="KAJ5375415.1"/>
    </source>
</evidence>
<proteinExistence type="predicted"/>
<organism evidence="1 2">
    <name type="scientific">Penicillium concentricum</name>
    <dbReference type="NCBI Taxonomy" id="293559"/>
    <lineage>
        <taxon>Eukaryota</taxon>
        <taxon>Fungi</taxon>
        <taxon>Dikarya</taxon>
        <taxon>Ascomycota</taxon>
        <taxon>Pezizomycotina</taxon>
        <taxon>Eurotiomycetes</taxon>
        <taxon>Eurotiomycetidae</taxon>
        <taxon>Eurotiales</taxon>
        <taxon>Aspergillaceae</taxon>
        <taxon>Penicillium</taxon>
    </lineage>
</organism>
<comment type="caution">
    <text evidence="1">The sequence shown here is derived from an EMBL/GenBank/DDBJ whole genome shotgun (WGS) entry which is preliminary data.</text>
</comment>
<dbReference type="EMBL" id="JAPZBT010000002">
    <property type="protein sequence ID" value="KAJ5375415.1"/>
    <property type="molecule type" value="Genomic_DNA"/>
</dbReference>
<gene>
    <name evidence="1" type="ORF">N7517_007421</name>
</gene>
<dbReference type="GeneID" id="81464334"/>
<protein>
    <submittedName>
        <fullName evidence="1">Uncharacterized protein</fullName>
    </submittedName>
</protein>
<evidence type="ECO:0000313" key="2">
    <source>
        <dbReference type="Proteomes" id="UP001147752"/>
    </source>
</evidence>
<dbReference type="Proteomes" id="UP001147752">
    <property type="component" value="Unassembled WGS sequence"/>
</dbReference>
<keyword evidence="2" id="KW-1185">Reference proteome</keyword>
<name>A0A9W9VDE8_9EURO</name>
<sequence>MKTIFTPVSAPLALQSCGLATLAPAAVRDQFWSTTSIRDLVAWLLGRMPLMQPEADTLAPPQAQSFLVPSITVLPLAQCCNSRSNNLSRRLGMVQWSADLCSLSTILIHAPCNSRRSTTSSYPPTTARTNAVRHSPLYSLKLTMCASRIFTIRWPRLMQ</sequence>
<dbReference type="PROSITE" id="PS51257">
    <property type="entry name" value="PROKAR_LIPOPROTEIN"/>
    <property type="match status" value="1"/>
</dbReference>
<reference evidence="1" key="1">
    <citation type="submission" date="2022-12" db="EMBL/GenBank/DDBJ databases">
        <authorList>
            <person name="Petersen C."/>
        </authorList>
    </citation>
    <scope>NUCLEOTIDE SEQUENCE</scope>
    <source>
        <strain evidence="1">IBT 3081</strain>
    </source>
</reference>